<keyword evidence="5 8" id="KW-0732">Signal</keyword>
<dbReference type="EMBL" id="CP028811">
    <property type="protein sequence ID" value="AWA30042.1"/>
    <property type="molecule type" value="Genomic_DNA"/>
</dbReference>
<evidence type="ECO:0000313" key="10">
    <source>
        <dbReference type="Proteomes" id="UP000244193"/>
    </source>
</evidence>
<dbReference type="RefSeq" id="WP_108370624.1">
    <property type="nucleotide sequence ID" value="NZ_CP028811.1"/>
</dbReference>
<dbReference type="PANTHER" id="PTHR35093:SF8">
    <property type="entry name" value="OUTER MEMBRANE PROTEIN NMB0088-RELATED"/>
    <property type="match status" value="1"/>
</dbReference>
<keyword evidence="4" id="KW-0812">Transmembrane</keyword>
<sequence length="497" mass="55277">MKKYLSILFLGLAANGLQAQDFTDALRYAQDNLNGTARFRAMGGAFGALGGDFSSLSVNPAGSAVFSNNQAALTMSSVNTTNRSNYFGEKYRENDNTFDLNQVGGIWVFTDKSEKSGWNKLALGINYENANLFDNSVFYRGHNDNSVADYFLSYANGVPVSRITDNNFEDLTYAEQQAYLGFEGYAINPVGNATYASAITGANNFYQENTITSTGYNGKLSFNAAISYKDKYYFGLNLNSHFTDYTRHTSFYEDYLDSPGHDDANGLQALRFSNDLTTYGSGFSFQLGAIAKLNNEIRVGLSYESPTWYSLKDEMLQTLKVSTLNTAPNEGDFFADPNIRFIYPTYKLQTPGRYTGSVAYVFGKSGLISVDYAMKDYSNTRLKPKSDLLIAKANTQINDLLDTSGELRVGGEYRIKKWSLRGGYRFEQSPYKNDAIMSDLNAYSAGLGYSFGDTKVDISYTKARRDYQQSSFSQGLTDTATINQRNHNVSLTVIFEL</sequence>
<evidence type="ECO:0000256" key="5">
    <source>
        <dbReference type="ARBA" id="ARBA00022729"/>
    </source>
</evidence>
<dbReference type="AlphaFoldDB" id="A0A2S0RH40"/>
<dbReference type="Gene3D" id="2.40.160.60">
    <property type="entry name" value="Outer membrane protein transport protein (OMPP1/FadL/TodX)"/>
    <property type="match status" value="1"/>
</dbReference>
<evidence type="ECO:0000256" key="4">
    <source>
        <dbReference type="ARBA" id="ARBA00022692"/>
    </source>
</evidence>
<accession>A0A2S0RH40</accession>
<keyword evidence="6" id="KW-0472">Membrane</keyword>
<evidence type="ECO:0000256" key="2">
    <source>
        <dbReference type="ARBA" id="ARBA00008163"/>
    </source>
</evidence>
<gene>
    <name evidence="9" type="ORF">HYN48_08090</name>
</gene>
<dbReference type="GO" id="GO:0015483">
    <property type="term" value="F:long-chain fatty acid transporting porin activity"/>
    <property type="evidence" value="ECO:0007669"/>
    <property type="project" value="TreeGrafter"/>
</dbReference>
<dbReference type="Proteomes" id="UP000244193">
    <property type="component" value="Chromosome"/>
</dbReference>
<evidence type="ECO:0000256" key="3">
    <source>
        <dbReference type="ARBA" id="ARBA00022452"/>
    </source>
</evidence>
<organism evidence="9 10">
    <name type="scientific">Flavobacterium magnum</name>
    <dbReference type="NCBI Taxonomy" id="2162713"/>
    <lineage>
        <taxon>Bacteria</taxon>
        <taxon>Pseudomonadati</taxon>
        <taxon>Bacteroidota</taxon>
        <taxon>Flavobacteriia</taxon>
        <taxon>Flavobacteriales</taxon>
        <taxon>Flavobacteriaceae</taxon>
        <taxon>Flavobacterium</taxon>
    </lineage>
</organism>
<dbReference type="OrthoDB" id="9765571at2"/>
<evidence type="ECO:0000256" key="1">
    <source>
        <dbReference type="ARBA" id="ARBA00004571"/>
    </source>
</evidence>
<dbReference type="SUPFAM" id="SSF56935">
    <property type="entry name" value="Porins"/>
    <property type="match status" value="1"/>
</dbReference>
<dbReference type="KEGG" id="fmg:HYN48_08090"/>
<evidence type="ECO:0000256" key="8">
    <source>
        <dbReference type="SAM" id="SignalP"/>
    </source>
</evidence>
<feature type="chain" id="PRO_5015690501" evidence="8">
    <location>
        <begin position="20"/>
        <end position="497"/>
    </location>
</feature>
<dbReference type="InterPro" id="IPR005017">
    <property type="entry name" value="OMPP1/FadL/TodX"/>
</dbReference>
<protein>
    <submittedName>
        <fullName evidence="9">Transporter</fullName>
    </submittedName>
</protein>
<reference evidence="9 10" key="1">
    <citation type="submission" date="2018-04" db="EMBL/GenBank/DDBJ databases">
        <title>Genome sequencing of Flavobacterium sp. HYN0048.</title>
        <authorList>
            <person name="Yi H."/>
            <person name="Baek C."/>
        </authorList>
    </citation>
    <scope>NUCLEOTIDE SEQUENCE [LARGE SCALE GENOMIC DNA]</scope>
    <source>
        <strain evidence="9 10">HYN0048</strain>
    </source>
</reference>
<comment type="subcellular location">
    <subcellularLocation>
        <location evidence="1">Cell outer membrane</location>
        <topology evidence="1">Multi-pass membrane protein</topology>
    </subcellularLocation>
</comment>
<proteinExistence type="inferred from homology"/>
<dbReference type="PANTHER" id="PTHR35093">
    <property type="entry name" value="OUTER MEMBRANE PROTEIN NMB0088-RELATED"/>
    <property type="match status" value="1"/>
</dbReference>
<evidence type="ECO:0000256" key="6">
    <source>
        <dbReference type="ARBA" id="ARBA00023136"/>
    </source>
</evidence>
<evidence type="ECO:0000256" key="7">
    <source>
        <dbReference type="ARBA" id="ARBA00023237"/>
    </source>
</evidence>
<keyword evidence="7" id="KW-0998">Cell outer membrane</keyword>
<keyword evidence="3" id="KW-1134">Transmembrane beta strand</keyword>
<keyword evidence="10" id="KW-1185">Reference proteome</keyword>
<name>A0A2S0RH40_9FLAO</name>
<feature type="signal peptide" evidence="8">
    <location>
        <begin position="1"/>
        <end position="19"/>
    </location>
</feature>
<comment type="similarity">
    <text evidence="2">Belongs to the OmpP1/FadL family.</text>
</comment>
<dbReference type="Pfam" id="PF03349">
    <property type="entry name" value="Toluene_X"/>
    <property type="match status" value="1"/>
</dbReference>
<dbReference type="GO" id="GO:0009279">
    <property type="term" value="C:cell outer membrane"/>
    <property type="evidence" value="ECO:0007669"/>
    <property type="project" value="UniProtKB-SubCell"/>
</dbReference>
<evidence type="ECO:0000313" key="9">
    <source>
        <dbReference type="EMBL" id="AWA30042.1"/>
    </source>
</evidence>